<sequence length="72" mass="8488">MLICEMSHGGKEKKRKHKQRWSLKESAVFFFFCGCSSKEINWWRRRRLTICFATVAALRVVAASQLHSSRTR</sequence>
<gene>
    <name evidence="1" type="ORF">TB927.1.4850</name>
</gene>
<dbReference type="InParanoid" id="Q4GY94"/>
<dbReference type="PaxDb" id="5691-CAJ16691"/>
<dbReference type="GeneID" id="4357553"/>
<accession>Q4GY94</accession>
<dbReference type="KEGG" id="tbr:TB927.1.4850"/>
<dbReference type="AlphaFoldDB" id="Q4GY94"/>
<evidence type="ECO:0000313" key="1">
    <source>
        <dbReference type="EMBL" id="CAJ16691.1"/>
    </source>
</evidence>
<keyword evidence="2" id="KW-1185">Reference proteome</keyword>
<proteinExistence type="predicted"/>
<organism evidence="1 2">
    <name type="scientific">Trypanosoma brucei brucei (strain 927/4 GUTat10.1)</name>
    <dbReference type="NCBI Taxonomy" id="185431"/>
    <lineage>
        <taxon>Eukaryota</taxon>
        <taxon>Discoba</taxon>
        <taxon>Euglenozoa</taxon>
        <taxon>Kinetoplastea</taxon>
        <taxon>Metakinetoplastina</taxon>
        <taxon>Trypanosomatida</taxon>
        <taxon>Trypanosomatidae</taxon>
        <taxon>Trypanosoma</taxon>
    </lineage>
</organism>
<evidence type="ECO:0000313" key="2">
    <source>
        <dbReference type="Proteomes" id="UP000008524"/>
    </source>
</evidence>
<dbReference type="Proteomes" id="UP000008524">
    <property type="component" value="Chromosome 1"/>
</dbReference>
<dbReference type="EMBL" id="AL929603">
    <property type="protein sequence ID" value="CAJ16691.1"/>
    <property type="molecule type" value="Genomic_DNA"/>
</dbReference>
<protein>
    <submittedName>
        <fullName evidence="1">Uncharacterized protein</fullName>
    </submittedName>
</protein>
<dbReference type="RefSeq" id="XP_001219177.1">
    <property type="nucleotide sequence ID" value="XM_001219176.1"/>
</dbReference>
<reference evidence="1 2" key="1">
    <citation type="journal article" date="2003" name="Nucleic Acids Res.">
        <title>The DNA sequence of chromosome I of an African trypanosome: gene content, chromosome organisation, recombination and polymorphism.</title>
        <authorList>
            <person name="Hall N."/>
            <person name="Berriman M."/>
            <person name="Lennard N.J."/>
            <person name="Harris B.R."/>
            <person name="Hertz-Fowler C."/>
            <person name="Bart-Delabesse E.N."/>
            <person name="Gerrare C.S."/>
            <person name="Atkin R.J."/>
            <person name="Barron A.J."/>
            <person name="Bowman S."/>
            <person name="Bray-Allen S.P."/>
            <person name="Bringaud F."/>
            <person name="Clark L.N."/>
            <person name="Corton C.H."/>
            <person name="Cronin A."/>
            <person name="Davies R."/>
            <person name="Doggett J."/>
            <person name="Fraser A."/>
            <person name="Gruter E."/>
            <person name="Hall S."/>
            <person name="Harper A.D."/>
            <person name="Kay M.P."/>
            <person name="Leech V."/>
            <person name="Mayes R."/>
            <person name="Price C."/>
            <person name="Quail M.A."/>
            <person name="Rabbinowitch E."/>
            <person name="Reitter C."/>
            <person name="Rutherford K."/>
            <person name="Sasse J."/>
            <person name="Sharp S."/>
            <person name="Shownkeen R."/>
            <person name="Macleod A."/>
            <person name="Taylor S."/>
            <person name="Tweedie A."/>
            <person name="Turner C.M.R."/>
            <person name="Tait A."/>
            <person name="Gull K."/>
            <person name="Barrell B."/>
            <person name="Melville S.E."/>
        </authorList>
    </citation>
    <scope>NUCLEOTIDE SEQUENCE [LARGE SCALE GENOMIC DNA]</scope>
    <source>
        <strain evidence="1 2">927/4 GUTat10.1</strain>
    </source>
</reference>
<reference evidence="2" key="2">
    <citation type="journal article" date="2005" name="Science">
        <title>The genome of the African trypanosome Trypanosoma brucei.</title>
        <authorList>
            <person name="Berriman M."/>
            <person name="Ghedin E."/>
            <person name="Hertz-Fowler C."/>
            <person name="Blandin G."/>
            <person name="Renauld H."/>
            <person name="Bartholomeu D.C."/>
            <person name="Lennard N.J."/>
            <person name="Caler E."/>
            <person name="Hamlin N.E."/>
            <person name="Haas B."/>
            <person name="Bohme U."/>
            <person name="Hannick L."/>
            <person name="Aslett M.A."/>
            <person name="Shallom J."/>
            <person name="Marcello L."/>
            <person name="Hou L."/>
            <person name="Wickstead B."/>
            <person name="Alsmark U.C."/>
            <person name="Arrowsmith C."/>
            <person name="Atkin R.J."/>
            <person name="Barron A.J."/>
            <person name="Bringaud F."/>
            <person name="Brooks K."/>
            <person name="Carrington M."/>
            <person name="Cherevach I."/>
            <person name="Chillingworth T.J."/>
            <person name="Churcher C."/>
            <person name="Clark L.N."/>
            <person name="Corton C.H."/>
            <person name="Cronin A."/>
            <person name="Davies R.M."/>
            <person name="Doggett J."/>
            <person name="Djikeng A."/>
            <person name="Feldblyum T."/>
            <person name="Field M.C."/>
            <person name="Fraser A."/>
            <person name="Goodhead I."/>
            <person name="Hance Z."/>
            <person name="Harper D."/>
            <person name="Harris B.R."/>
            <person name="Hauser H."/>
            <person name="Hostetler J."/>
            <person name="Ivens A."/>
            <person name="Jagels K."/>
            <person name="Johnson D."/>
            <person name="Johnson J."/>
            <person name="Jones K."/>
            <person name="Kerhornou A.X."/>
            <person name="Koo H."/>
            <person name="Larke N."/>
            <person name="Landfear S."/>
            <person name="Larkin C."/>
            <person name="Leech V."/>
            <person name="Line A."/>
            <person name="Lord A."/>
            <person name="Macleod A."/>
            <person name="Mooney P.J."/>
            <person name="Moule S."/>
            <person name="Martin D.M."/>
            <person name="Morgan G.W."/>
            <person name="Mungall K."/>
            <person name="Norbertczak H."/>
            <person name="Ormond D."/>
            <person name="Pai G."/>
            <person name="Peacock C.S."/>
            <person name="Peterson J."/>
            <person name="Quail M.A."/>
            <person name="Rabbinowitsch E."/>
            <person name="Rajandream M.A."/>
            <person name="Reitter C."/>
            <person name="Salzberg S.L."/>
            <person name="Sanders M."/>
            <person name="Schobel S."/>
            <person name="Sharp S."/>
            <person name="Simmonds M."/>
            <person name="Simpson A.J."/>
            <person name="Tallon L."/>
            <person name="Turner C.M."/>
            <person name="Tait A."/>
            <person name="Tivey A.R."/>
            <person name="Van Aken S."/>
            <person name="Walker D."/>
            <person name="Wanless D."/>
            <person name="Wang S."/>
            <person name="White B."/>
            <person name="White O."/>
            <person name="Whitehead S."/>
            <person name="Woodward J."/>
            <person name="Wortman J."/>
            <person name="Adams M.D."/>
            <person name="Embley T.M."/>
            <person name="Gull K."/>
            <person name="Ullu E."/>
            <person name="Barry J.D."/>
            <person name="Fairlamb A.H."/>
            <person name="Opperdoes F."/>
            <person name="Barrell B.G."/>
            <person name="Donelson J.E."/>
            <person name="Hall N."/>
            <person name="Fraser C.M."/>
            <person name="Melville S.E."/>
            <person name="El-Sayed N.M."/>
        </authorList>
    </citation>
    <scope>NUCLEOTIDE SEQUENCE [LARGE SCALE GENOMIC DNA]</scope>
    <source>
        <strain evidence="2">927/4 GUTat10.1</strain>
    </source>
</reference>
<name>Q4GY94_TRYB2</name>